<evidence type="ECO:0000256" key="2">
    <source>
        <dbReference type="SAM" id="Phobius"/>
    </source>
</evidence>
<reference evidence="3" key="1">
    <citation type="journal article" date="2020" name="Nature">
        <title>Giant virus diversity and host interactions through global metagenomics.</title>
        <authorList>
            <person name="Schulz F."/>
            <person name="Roux S."/>
            <person name="Paez-Espino D."/>
            <person name="Jungbluth S."/>
            <person name="Walsh D.A."/>
            <person name="Denef V.J."/>
            <person name="McMahon K.D."/>
            <person name="Konstantinidis K.T."/>
            <person name="Eloe-Fadrosh E.A."/>
            <person name="Kyrpides N.C."/>
            <person name="Woyke T."/>
        </authorList>
    </citation>
    <scope>NUCLEOTIDE SEQUENCE</scope>
    <source>
        <strain evidence="3">GVMAG-M-3300023179-111</strain>
    </source>
</reference>
<keyword evidence="1" id="KW-0175">Coiled coil</keyword>
<keyword evidence="2" id="KW-1133">Transmembrane helix</keyword>
<feature type="transmembrane region" description="Helical" evidence="2">
    <location>
        <begin position="20"/>
        <end position="46"/>
    </location>
</feature>
<accession>A0A6C0E043</accession>
<organism evidence="3">
    <name type="scientific">viral metagenome</name>
    <dbReference type="NCBI Taxonomy" id="1070528"/>
    <lineage>
        <taxon>unclassified sequences</taxon>
        <taxon>metagenomes</taxon>
        <taxon>organismal metagenomes</taxon>
    </lineage>
</organism>
<dbReference type="AlphaFoldDB" id="A0A6C0E043"/>
<proteinExistence type="predicted"/>
<protein>
    <recommendedName>
        <fullName evidence="4">Transmembrane protein</fullName>
    </recommendedName>
</protein>
<dbReference type="EMBL" id="MN739709">
    <property type="protein sequence ID" value="QHT22404.1"/>
    <property type="molecule type" value="Genomic_DNA"/>
</dbReference>
<evidence type="ECO:0008006" key="4">
    <source>
        <dbReference type="Google" id="ProtNLM"/>
    </source>
</evidence>
<evidence type="ECO:0000313" key="3">
    <source>
        <dbReference type="EMBL" id="QHT22404.1"/>
    </source>
</evidence>
<evidence type="ECO:0000256" key="1">
    <source>
        <dbReference type="SAM" id="Coils"/>
    </source>
</evidence>
<keyword evidence="2" id="KW-0812">Transmembrane</keyword>
<feature type="coiled-coil region" evidence="1">
    <location>
        <begin position="46"/>
        <end position="77"/>
    </location>
</feature>
<name>A0A6C0E043_9ZZZZ</name>
<sequence length="95" mass="11381">MLFSDIDFQDINFYYSIPIWIYVIIGFLFLLLIGCMISCCCIHSSLKTRQNVLEKKELELEREKLNFERRIKKQKKEDNIDDIILTRPSLYVESV</sequence>
<keyword evidence="2" id="KW-0472">Membrane</keyword>